<dbReference type="EMBL" id="KQ483470">
    <property type="protein sequence ID" value="KYP49759.1"/>
    <property type="molecule type" value="Genomic_DNA"/>
</dbReference>
<name>A0A151S4N8_CAJCA</name>
<dbReference type="AlphaFoldDB" id="A0A151S4N8"/>
<gene>
    <name evidence="1" type="ORF">KK1_028535</name>
</gene>
<dbReference type="PANTHER" id="PTHR11439:SF442">
    <property type="entry name" value="CYSTEINE-RICH RLK (RECEPTOR-LIKE PROTEIN KINASE) 8"/>
    <property type="match status" value="1"/>
</dbReference>
<evidence type="ECO:0000313" key="1">
    <source>
        <dbReference type="EMBL" id="KYP49759.1"/>
    </source>
</evidence>
<reference evidence="1" key="1">
    <citation type="journal article" date="2012" name="Nat. Biotechnol.">
        <title>Draft genome sequence of pigeonpea (Cajanus cajan), an orphan legume crop of resource-poor farmers.</title>
        <authorList>
            <person name="Varshney R.K."/>
            <person name="Chen W."/>
            <person name="Li Y."/>
            <person name="Bharti A.K."/>
            <person name="Saxena R.K."/>
            <person name="Schlueter J.A."/>
            <person name="Donoghue M.T."/>
            <person name="Azam S."/>
            <person name="Fan G."/>
            <person name="Whaley A.M."/>
            <person name="Farmer A.D."/>
            <person name="Sheridan J."/>
            <person name="Iwata A."/>
            <person name="Tuteja R."/>
            <person name="Penmetsa R.V."/>
            <person name="Wu W."/>
            <person name="Upadhyaya H.D."/>
            <person name="Yang S.P."/>
            <person name="Shah T."/>
            <person name="Saxena K.B."/>
            <person name="Michael T."/>
            <person name="McCombie W.R."/>
            <person name="Yang B."/>
            <person name="Zhang G."/>
            <person name="Yang H."/>
            <person name="Wang J."/>
            <person name="Spillane C."/>
            <person name="Cook D.R."/>
            <person name="May G.D."/>
            <person name="Xu X."/>
            <person name="Jackson S.A."/>
        </authorList>
    </citation>
    <scope>NUCLEOTIDE SEQUENCE [LARGE SCALE GENOMIC DNA]</scope>
</reference>
<protein>
    <submittedName>
        <fullName evidence="1">Retrovirus-related Pol polyprotein from transposon TNT 1-94</fullName>
    </submittedName>
</protein>
<organism evidence="1 2">
    <name type="scientific">Cajanus cajan</name>
    <name type="common">Pigeon pea</name>
    <name type="synonym">Cajanus indicus</name>
    <dbReference type="NCBI Taxonomy" id="3821"/>
    <lineage>
        <taxon>Eukaryota</taxon>
        <taxon>Viridiplantae</taxon>
        <taxon>Streptophyta</taxon>
        <taxon>Embryophyta</taxon>
        <taxon>Tracheophyta</taxon>
        <taxon>Spermatophyta</taxon>
        <taxon>Magnoliopsida</taxon>
        <taxon>eudicotyledons</taxon>
        <taxon>Gunneridae</taxon>
        <taxon>Pentapetalae</taxon>
        <taxon>rosids</taxon>
        <taxon>fabids</taxon>
        <taxon>Fabales</taxon>
        <taxon>Fabaceae</taxon>
        <taxon>Papilionoideae</taxon>
        <taxon>50 kb inversion clade</taxon>
        <taxon>NPAAA clade</taxon>
        <taxon>indigoferoid/millettioid clade</taxon>
        <taxon>Phaseoleae</taxon>
        <taxon>Cajanus</taxon>
    </lineage>
</organism>
<dbReference type="CDD" id="cd09272">
    <property type="entry name" value="RNase_HI_RT_Ty1"/>
    <property type="match status" value="1"/>
</dbReference>
<proteinExistence type="predicted"/>
<accession>A0A151S4N8</accession>
<evidence type="ECO:0000313" key="2">
    <source>
        <dbReference type="Proteomes" id="UP000075243"/>
    </source>
</evidence>
<keyword evidence="2" id="KW-1185">Reference proteome</keyword>
<dbReference type="Proteomes" id="UP000075243">
    <property type="component" value="Unassembled WGS sequence"/>
</dbReference>
<dbReference type="STRING" id="3821.A0A151S4N8"/>
<dbReference type="Gramene" id="C.cajan_28276.t">
    <property type="protein sequence ID" value="C.cajan_28276.t"/>
    <property type="gene ID" value="C.cajan_28276"/>
</dbReference>
<sequence>MLAFIAHKIIKLFQMDVKSQQKYTKELIQKFKMNDCKPMPTPMHLSVGLGMIRSLLYLATSRPNIMFNICLCARFQCDPKESHLKFAKQIFRYLVGSTNLSLFYERNNSFRLTRFYDVDYVGDKIERNSTSRGCHFLGNYYLMSWSSKKQNSIALSTIEVEYISAVICCSQLLWMKYQLKDYSSLKSNILIFCDNTSAINLSKYPIQHSKAMHIEIRYHFICDHVQKRVFNITFIDTNYKWDDIFTKALAEECFNFIKEHLNLKCLLD</sequence>
<dbReference type="PANTHER" id="PTHR11439">
    <property type="entry name" value="GAG-POL-RELATED RETROTRANSPOSON"/>
    <property type="match status" value="1"/>
</dbReference>